<evidence type="ECO:0000313" key="6">
    <source>
        <dbReference type="EMBL" id="PKQ69643.1"/>
    </source>
</evidence>
<dbReference type="EMBL" id="NKXO01000018">
    <property type="protein sequence ID" value="PKQ69643.1"/>
    <property type="molecule type" value="Genomic_DNA"/>
</dbReference>
<dbReference type="GO" id="GO:0016787">
    <property type="term" value="F:hydrolase activity"/>
    <property type="evidence" value="ECO:0007669"/>
    <property type="project" value="UniProtKB-UniRule"/>
</dbReference>
<evidence type="ECO:0000259" key="5">
    <source>
        <dbReference type="PROSITE" id="PS51635"/>
    </source>
</evidence>
<evidence type="ECO:0000256" key="2">
    <source>
        <dbReference type="ARBA" id="ARBA00022963"/>
    </source>
</evidence>
<feature type="active site" description="Proton acceptor" evidence="4">
    <location>
        <position position="193"/>
    </location>
</feature>
<protein>
    <submittedName>
        <fullName evidence="6">Patatin-like phospholipase</fullName>
    </submittedName>
</protein>
<dbReference type="RefSeq" id="WP_101358583.1">
    <property type="nucleotide sequence ID" value="NZ_NKXO01000018.1"/>
</dbReference>
<dbReference type="InterPro" id="IPR050301">
    <property type="entry name" value="NTE"/>
</dbReference>
<evidence type="ECO:0000256" key="3">
    <source>
        <dbReference type="ARBA" id="ARBA00023098"/>
    </source>
</evidence>
<dbReference type="PANTHER" id="PTHR14226">
    <property type="entry name" value="NEUROPATHY TARGET ESTERASE/SWISS CHEESE D.MELANOGASTER"/>
    <property type="match status" value="1"/>
</dbReference>
<accession>A0A2N3IHE6</accession>
<dbReference type="InterPro" id="IPR002641">
    <property type="entry name" value="PNPLA_dom"/>
</dbReference>
<evidence type="ECO:0000256" key="1">
    <source>
        <dbReference type="ARBA" id="ARBA00022801"/>
    </source>
</evidence>
<reference evidence="6 7" key="1">
    <citation type="submission" date="2017-06" db="EMBL/GenBank/DDBJ databases">
        <title>Raineya orbicola gen. nov., sp. nov. a slightly thermophilic bacterium of the phylum Bacteroidetes and the description of Raineyaceae fam. nov.</title>
        <authorList>
            <person name="Albuquerque L."/>
            <person name="Polonia A.R.M."/>
            <person name="Barroso C."/>
            <person name="Froufe H.J.C."/>
            <person name="Lage O."/>
            <person name="Lobo-Da-Cunha A."/>
            <person name="Egas C."/>
            <person name="Da Costa M.S."/>
        </authorList>
    </citation>
    <scope>NUCLEOTIDE SEQUENCE [LARGE SCALE GENOMIC DNA]</scope>
    <source>
        <strain evidence="6 7">SPSPC-11</strain>
    </source>
</reference>
<sequence length="336" mass="38127">MKTLDLALQGGGSHGAFTWGVIERLLEDERLQIDGLCGTSAGAMNATVVAYGLMQGGRKGAIDLLYKFWKKIADEQKFSFIQPSLYEKWFGDSGKLDYSPAYQILDFFTMVFSPYQFNLLDYNPLESILENLIDFEALKSYKGCKLFVCATNVCTGRAKIFSGEEISLKAVMASACLPFLFKAVEIDGNYYWDGGYMGNPPIFPLINDTETSDILLIQINPIRIKDVPRTADEIRDRINTLSFNTSLMHEMRRVNLIQRLLQLGLNLDGKSRKINIHHINPEELMSEMSVSSKLNADWKFLLRLRAYGREAAEKWLSENYEKIGVESTCNLKEVFL</sequence>
<keyword evidence="2 4" id="KW-0442">Lipid degradation</keyword>
<evidence type="ECO:0000256" key="4">
    <source>
        <dbReference type="PROSITE-ProRule" id="PRU01161"/>
    </source>
</evidence>
<comment type="caution">
    <text evidence="6">The sequence shown here is derived from an EMBL/GenBank/DDBJ whole genome shotgun (WGS) entry which is preliminary data.</text>
</comment>
<dbReference type="OrthoDB" id="9802424at2"/>
<dbReference type="Gene3D" id="3.40.1090.10">
    <property type="entry name" value="Cytosolic phospholipase A2 catalytic domain"/>
    <property type="match status" value="2"/>
</dbReference>
<dbReference type="GO" id="GO:0016042">
    <property type="term" value="P:lipid catabolic process"/>
    <property type="evidence" value="ECO:0007669"/>
    <property type="project" value="UniProtKB-UniRule"/>
</dbReference>
<dbReference type="InterPro" id="IPR016035">
    <property type="entry name" value="Acyl_Trfase/lysoPLipase"/>
</dbReference>
<feature type="domain" description="PNPLA" evidence="5">
    <location>
        <begin position="6"/>
        <end position="206"/>
    </location>
</feature>
<gene>
    <name evidence="6" type="ORF">Rain11_1315</name>
</gene>
<dbReference type="PROSITE" id="PS51635">
    <property type="entry name" value="PNPLA"/>
    <property type="match status" value="1"/>
</dbReference>
<dbReference type="Pfam" id="PF01734">
    <property type="entry name" value="Patatin"/>
    <property type="match status" value="1"/>
</dbReference>
<dbReference type="SUPFAM" id="SSF52151">
    <property type="entry name" value="FabD/lysophospholipase-like"/>
    <property type="match status" value="1"/>
</dbReference>
<dbReference type="PANTHER" id="PTHR14226:SF78">
    <property type="entry name" value="SLR0060 PROTEIN"/>
    <property type="match status" value="1"/>
</dbReference>
<name>A0A2N3IHE6_9BACT</name>
<keyword evidence="3 4" id="KW-0443">Lipid metabolism</keyword>
<organism evidence="6 7">
    <name type="scientific">Raineya orbicola</name>
    <dbReference type="NCBI Taxonomy" id="2016530"/>
    <lineage>
        <taxon>Bacteria</taxon>
        <taxon>Pseudomonadati</taxon>
        <taxon>Bacteroidota</taxon>
        <taxon>Cytophagia</taxon>
        <taxon>Cytophagales</taxon>
        <taxon>Raineyaceae</taxon>
        <taxon>Raineya</taxon>
    </lineage>
</organism>
<keyword evidence="1 4" id="KW-0378">Hydrolase</keyword>
<dbReference type="Proteomes" id="UP000233387">
    <property type="component" value="Unassembled WGS sequence"/>
</dbReference>
<keyword evidence="7" id="KW-1185">Reference proteome</keyword>
<feature type="short sequence motif" description="GXGXXG" evidence="4">
    <location>
        <begin position="10"/>
        <end position="15"/>
    </location>
</feature>
<feature type="short sequence motif" description="DGA/G" evidence="4">
    <location>
        <begin position="193"/>
        <end position="195"/>
    </location>
</feature>
<dbReference type="AlphaFoldDB" id="A0A2N3IHE6"/>
<feature type="active site" description="Nucleophile" evidence="4">
    <location>
        <position position="40"/>
    </location>
</feature>
<feature type="short sequence motif" description="GXSXG" evidence="4">
    <location>
        <begin position="38"/>
        <end position="42"/>
    </location>
</feature>
<proteinExistence type="predicted"/>
<evidence type="ECO:0000313" key="7">
    <source>
        <dbReference type="Proteomes" id="UP000233387"/>
    </source>
</evidence>